<dbReference type="KEGG" id="amur:ADH66_02210"/>
<dbReference type="InterPro" id="IPR005899">
    <property type="entry name" value="Na_pump_deCOase"/>
</dbReference>
<proteinExistence type="predicted"/>
<dbReference type="GO" id="GO:0036376">
    <property type="term" value="P:sodium ion export across plasma membrane"/>
    <property type="evidence" value="ECO:0007669"/>
    <property type="project" value="InterPro"/>
</dbReference>
<dbReference type="GO" id="GO:0015081">
    <property type="term" value="F:sodium ion transmembrane transporter activity"/>
    <property type="evidence" value="ECO:0007669"/>
    <property type="project" value="InterPro"/>
</dbReference>
<evidence type="ECO:0000256" key="4">
    <source>
        <dbReference type="ARBA" id="ARBA00022989"/>
    </source>
</evidence>
<sequence>MPSFKLLEAAAAEPSFLQVVAMGLITVFVVLICLIIIIKVMGAIMAGAGKAAPAPAPAAPAAAAPAAAAAAPQPNKQQLVAAISAAIAEDMGGSVDHIRIHSIRKL</sequence>
<evidence type="ECO:0000256" key="1">
    <source>
        <dbReference type="ARBA" id="ARBA00004236"/>
    </source>
</evidence>
<dbReference type="GO" id="GO:0005886">
    <property type="term" value="C:plasma membrane"/>
    <property type="evidence" value="ECO:0007669"/>
    <property type="project" value="UniProtKB-SubCell"/>
</dbReference>
<keyword evidence="2" id="KW-1003">Cell membrane</keyword>
<keyword evidence="4 6" id="KW-1133">Transmembrane helix</keyword>
<accession>A0A1Z2XMC2</accession>
<evidence type="ECO:0000256" key="3">
    <source>
        <dbReference type="ARBA" id="ARBA00022692"/>
    </source>
</evidence>
<organism evidence="8 10">
    <name type="scientific">Acutalibacter muris</name>
    <dbReference type="NCBI Taxonomy" id="1796620"/>
    <lineage>
        <taxon>Bacteria</taxon>
        <taxon>Bacillati</taxon>
        <taxon>Bacillota</taxon>
        <taxon>Clostridia</taxon>
        <taxon>Eubacteriales</taxon>
        <taxon>Acutalibacteraceae</taxon>
        <taxon>Acutalibacter</taxon>
    </lineage>
</organism>
<evidence type="ECO:0000313" key="8">
    <source>
        <dbReference type="EMBL" id="QQR28866.1"/>
    </source>
</evidence>
<protein>
    <submittedName>
        <fullName evidence="8">OadG family protein</fullName>
    </submittedName>
</protein>
<evidence type="ECO:0000256" key="5">
    <source>
        <dbReference type="ARBA" id="ARBA00023136"/>
    </source>
</evidence>
<comment type="subcellular location">
    <subcellularLocation>
        <location evidence="1">Cell membrane</location>
    </subcellularLocation>
</comment>
<evidence type="ECO:0000313" key="7">
    <source>
        <dbReference type="EMBL" id="ASB39575.1"/>
    </source>
</evidence>
<reference evidence="9" key="2">
    <citation type="submission" date="2017-05" db="EMBL/GenBank/DDBJ databases">
        <title>Improved OligoMM genomes.</title>
        <authorList>
            <person name="Garzetti D."/>
        </authorList>
    </citation>
    <scope>NUCLEOTIDE SEQUENCE [LARGE SCALE GENOMIC DNA]</scope>
    <source>
        <strain evidence="9">KB18</strain>
    </source>
</reference>
<name>A0A1Z2XMC2_9FIRM</name>
<dbReference type="Pfam" id="PF04277">
    <property type="entry name" value="OAD_gamma"/>
    <property type="match status" value="1"/>
</dbReference>
<evidence type="ECO:0000313" key="9">
    <source>
        <dbReference type="Proteomes" id="UP000196710"/>
    </source>
</evidence>
<keyword evidence="9" id="KW-1185">Reference proteome</keyword>
<evidence type="ECO:0000256" key="2">
    <source>
        <dbReference type="ARBA" id="ARBA00022475"/>
    </source>
</evidence>
<dbReference type="Proteomes" id="UP000596035">
    <property type="component" value="Chromosome"/>
</dbReference>
<evidence type="ECO:0000313" key="10">
    <source>
        <dbReference type="Proteomes" id="UP000596035"/>
    </source>
</evidence>
<gene>
    <name evidence="7" type="ORF">ADH66_02210</name>
    <name evidence="8" type="ORF">I5Q82_12250</name>
</gene>
<evidence type="ECO:0000256" key="6">
    <source>
        <dbReference type="SAM" id="Phobius"/>
    </source>
</evidence>
<feature type="transmembrane region" description="Helical" evidence="6">
    <location>
        <begin position="16"/>
        <end position="38"/>
    </location>
</feature>
<keyword evidence="5 6" id="KW-0472">Membrane</keyword>
<keyword evidence="3 6" id="KW-0812">Transmembrane</keyword>
<reference evidence="8 10" key="3">
    <citation type="submission" date="2020-11" db="EMBL/GenBank/DDBJ databases">
        <title>Closed and high quality bacterial genomes of the OMM12 community.</title>
        <authorList>
            <person name="Marbouty M."/>
            <person name="Lamy-Besnier Q."/>
            <person name="Debarbieux L."/>
            <person name="Koszul R."/>
        </authorList>
    </citation>
    <scope>NUCLEOTIDE SEQUENCE [LARGE SCALE GENOMIC DNA]</scope>
    <source>
        <strain evidence="8 10">KB18</strain>
    </source>
</reference>
<reference evidence="7" key="1">
    <citation type="journal article" date="2017" name="Genome Announc.">
        <title>High-Quality Whole-Genome Sequences of the Oligo-Mouse-Microbiota Bacterial Community.</title>
        <authorList>
            <person name="Garzetti D."/>
            <person name="Brugiroux S."/>
            <person name="Bunk B."/>
            <person name="Pukall R."/>
            <person name="McCoy K.D."/>
            <person name="Macpherson A.J."/>
            <person name="Stecher B."/>
        </authorList>
    </citation>
    <scope>NUCLEOTIDE SEQUENCE</scope>
    <source>
        <strain evidence="7">KB18</strain>
    </source>
</reference>
<dbReference type="NCBIfam" id="TIGR01195">
    <property type="entry name" value="oadG_fam"/>
    <property type="match status" value="1"/>
</dbReference>
<dbReference type="Proteomes" id="UP000196710">
    <property type="component" value="Chromosome"/>
</dbReference>
<dbReference type="RefSeq" id="WP_066536238.1">
    <property type="nucleotide sequence ID" value="NZ_CAPVCI010000002.1"/>
</dbReference>
<dbReference type="EMBL" id="CP065321">
    <property type="protein sequence ID" value="QQR28866.1"/>
    <property type="molecule type" value="Genomic_DNA"/>
</dbReference>
<dbReference type="EMBL" id="CP021422">
    <property type="protein sequence ID" value="ASB39575.1"/>
    <property type="molecule type" value="Genomic_DNA"/>
</dbReference>
<dbReference type="AlphaFoldDB" id="A0A1Z2XMC2"/>